<evidence type="ECO:0000256" key="5">
    <source>
        <dbReference type="RuleBase" id="RU362059"/>
    </source>
</evidence>
<comment type="catalytic activity">
    <reaction evidence="5">
        <text>glucuronate acceptor + UDP-alpha-D-glucuronate = acceptor beta-D-glucuronoside + UDP + H(+)</text>
        <dbReference type="Rhea" id="RHEA:21032"/>
        <dbReference type="ChEBI" id="CHEBI:15378"/>
        <dbReference type="ChEBI" id="CHEBI:58052"/>
        <dbReference type="ChEBI" id="CHEBI:58223"/>
        <dbReference type="ChEBI" id="CHEBI:132367"/>
        <dbReference type="ChEBI" id="CHEBI:132368"/>
        <dbReference type="EC" id="2.4.1.17"/>
    </reaction>
</comment>
<dbReference type="PANTHER" id="PTHR48043:SF145">
    <property type="entry name" value="FI06409P-RELATED"/>
    <property type="match status" value="1"/>
</dbReference>
<dbReference type="EC" id="2.4.1.17" evidence="5"/>
<keyword evidence="2 4" id="KW-0328">Glycosyltransferase</keyword>
<dbReference type="Proteomes" id="UP000749559">
    <property type="component" value="Unassembled WGS sequence"/>
</dbReference>
<dbReference type="GO" id="GO:0016020">
    <property type="term" value="C:membrane"/>
    <property type="evidence" value="ECO:0007669"/>
    <property type="project" value="UniProtKB-SubCell"/>
</dbReference>
<feature type="chain" id="PRO_5042621152" description="UDP-glucuronosyltransferase" evidence="5">
    <location>
        <begin position="20"/>
        <end position="525"/>
    </location>
</feature>
<evidence type="ECO:0000256" key="3">
    <source>
        <dbReference type="ARBA" id="ARBA00022679"/>
    </source>
</evidence>
<dbReference type="SUPFAM" id="SSF53756">
    <property type="entry name" value="UDP-Glycosyltransferase/glycogen phosphorylase"/>
    <property type="match status" value="1"/>
</dbReference>
<comment type="subcellular location">
    <subcellularLocation>
        <location evidence="5">Membrane</location>
        <topology evidence="5">Single-pass membrane protein</topology>
    </subcellularLocation>
</comment>
<dbReference type="PROSITE" id="PS00375">
    <property type="entry name" value="UDPGT"/>
    <property type="match status" value="1"/>
</dbReference>
<evidence type="ECO:0000256" key="1">
    <source>
        <dbReference type="ARBA" id="ARBA00009995"/>
    </source>
</evidence>
<dbReference type="Gene3D" id="3.40.50.2000">
    <property type="entry name" value="Glycogen Phosphorylase B"/>
    <property type="match status" value="2"/>
</dbReference>
<dbReference type="PANTHER" id="PTHR48043">
    <property type="entry name" value="EG:EG0003.4 PROTEIN-RELATED"/>
    <property type="match status" value="1"/>
</dbReference>
<evidence type="ECO:0000313" key="7">
    <source>
        <dbReference type="Proteomes" id="UP000749559"/>
    </source>
</evidence>
<dbReference type="EMBL" id="CAIIXF020000010">
    <property type="protein sequence ID" value="CAH1797145.1"/>
    <property type="molecule type" value="Genomic_DNA"/>
</dbReference>
<dbReference type="OrthoDB" id="6106008at2759"/>
<name>A0A8J1XUV2_OWEFU</name>
<dbReference type="InterPro" id="IPR002213">
    <property type="entry name" value="UDP_glucos_trans"/>
</dbReference>
<dbReference type="Pfam" id="PF00201">
    <property type="entry name" value="UDPGT"/>
    <property type="match status" value="1"/>
</dbReference>
<keyword evidence="5" id="KW-0812">Transmembrane</keyword>
<proteinExistence type="inferred from homology"/>
<evidence type="ECO:0000313" key="6">
    <source>
        <dbReference type="EMBL" id="CAH1797145.1"/>
    </source>
</evidence>
<dbReference type="InterPro" id="IPR050271">
    <property type="entry name" value="UDP-glycosyltransferase"/>
</dbReference>
<keyword evidence="3 4" id="KW-0808">Transferase</keyword>
<evidence type="ECO:0000256" key="4">
    <source>
        <dbReference type="RuleBase" id="RU003718"/>
    </source>
</evidence>
<evidence type="ECO:0000256" key="2">
    <source>
        <dbReference type="ARBA" id="ARBA00022676"/>
    </source>
</evidence>
<feature type="transmembrane region" description="Helical" evidence="5">
    <location>
        <begin position="482"/>
        <end position="509"/>
    </location>
</feature>
<protein>
    <recommendedName>
        <fullName evidence="5">UDP-glucuronosyltransferase</fullName>
        <ecNumber evidence="5">2.4.1.17</ecNumber>
    </recommendedName>
</protein>
<organism evidence="6 7">
    <name type="scientific">Owenia fusiformis</name>
    <name type="common">Polychaete worm</name>
    <dbReference type="NCBI Taxonomy" id="6347"/>
    <lineage>
        <taxon>Eukaryota</taxon>
        <taxon>Metazoa</taxon>
        <taxon>Spiralia</taxon>
        <taxon>Lophotrochozoa</taxon>
        <taxon>Annelida</taxon>
        <taxon>Polychaeta</taxon>
        <taxon>Sedentaria</taxon>
        <taxon>Canalipalpata</taxon>
        <taxon>Sabellida</taxon>
        <taxon>Oweniida</taxon>
        <taxon>Oweniidae</taxon>
        <taxon>Owenia</taxon>
    </lineage>
</organism>
<comment type="similarity">
    <text evidence="1 4">Belongs to the UDP-glycosyltransferase family.</text>
</comment>
<gene>
    <name evidence="6" type="ORF">OFUS_LOCUS21480</name>
</gene>
<dbReference type="FunFam" id="3.40.50.2000:FF:000021">
    <property type="entry name" value="UDP-glucuronosyltransferase"/>
    <property type="match status" value="1"/>
</dbReference>
<accession>A0A8J1XUV2</accession>
<keyword evidence="5" id="KW-0732">Signal</keyword>
<keyword evidence="5" id="KW-1133">Transmembrane helix</keyword>
<dbReference type="GO" id="GO:0015020">
    <property type="term" value="F:glucuronosyltransferase activity"/>
    <property type="evidence" value="ECO:0007669"/>
    <property type="project" value="UniProtKB-EC"/>
</dbReference>
<keyword evidence="7" id="KW-1185">Reference proteome</keyword>
<dbReference type="InterPro" id="IPR035595">
    <property type="entry name" value="UDP_glycos_trans_CS"/>
</dbReference>
<reference evidence="6" key="1">
    <citation type="submission" date="2022-03" db="EMBL/GenBank/DDBJ databases">
        <authorList>
            <person name="Martin C."/>
        </authorList>
    </citation>
    <scope>NUCLEOTIDE SEQUENCE</scope>
</reference>
<sequence length="525" mass="59789">MNFIQFSILLVLCFTTIRCSKILIMPMDFGYNSRLMNMLKIGNELLGAGHQITVLVSDNIEEDALYKMVERDSIRTSFEVIRYPMPPVDQTNDENSLNQDWINSMIEAGSGVENLKQFMDIFCFTFSQSLKVWDQIANENFDLIIADEGMHSARLISASLDIPLIIYSNWGPMTADIGYVQRFNLAYVPAFLNALTDTMSFTERVSNIWEYVHLRVTMSDLFEKMIAICKESGHGDACDNIRDSPKTVSLVFINRNDALHYPAPFMPHVISLEGFFMDKPKPLSQHYADIIKQAGDNGIIVVSFGSMFRRLWPELRSIFAKAFAAMPQTVIWSYEGPRPEGLGNNTIVNKWIPQQDLMSHPATKLFVTQCGAASSFQALNNALPTIGIPFFWDQFYNCRLLSDRIKSGKTISLKKITSEELQRAMEEVIKDETYKENANKAAAIYHDQPIPPRDKVVYWAEYVIRHKGAPHLRSQAANELNFFQYFLLDIVALVCVVCIIVGISVTVLIKKTIGFFRNIRKNKID</sequence>
<dbReference type="AlphaFoldDB" id="A0A8J1XUV2"/>
<dbReference type="CDD" id="cd03784">
    <property type="entry name" value="GT1_Gtf-like"/>
    <property type="match status" value="1"/>
</dbReference>
<feature type="signal peptide" evidence="5">
    <location>
        <begin position="1"/>
        <end position="19"/>
    </location>
</feature>
<keyword evidence="5" id="KW-0472">Membrane</keyword>
<comment type="caution">
    <text evidence="6">The sequence shown here is derived from an EMBL/GenBank/DDBJ whole genome shotgun (WGS) entry which is preliminary data.</text>
</comment>